<dbReference type="InterPro" id="IPR016446">
    <property type="entry name" value="Flavin_OxRdtase_Frp"/>
</dbReference>
<evidence type="ECO:0000259" key="6">
    <source>
        <dbReference type="Pfam" id="PF00881"/>
    </source>
</evidence>
<dbReference type="PANTHER" id="PTHR43425:SF2">
    <property type="entry name" value="OXYGEN-INSENSITIVE NADPH NITROREDUCTASE"/>
    <property type="match status" value="1"/>
</dbReference>
<organism evidence="7 8">
    <name type="scientific">Deinococcus radiophilus</name>
    <dbReference type="NCBI Taxonomy" id="32062"/>
    <lineage>
        <taxon>Bacteria</taxon>
        <taxon>Thermotogati</taxon>
        <taxon>Deinococcota</taxon>
        <taxon>Deinococci</taxon>
        <taxon>Deinococcales</taxon>
        <taxon>Deinococcaceae</taxon>
        <taxon>Deinococcus</taxon>
    </lineage>
</organism>
<keyword evidence="5" id="KW-0521">NADP</keyword>
<dbReference type="InterPro" id="IPR000415">
    <property type="entry name" value="Nitroreductase-like"/>
</dbReference>
<evidence type="ECO:0000256" key="3">
    <source>
        <dbReference type="ARBA" id="ARBA00022643"/>
    </source>
</evidence>
<proteinExistence type="inferred from homology"/>
<comment type="similarity">
    <text evidence="1 5">Belongs to the flavin oxidoreductase frp family.</text>
</comment>
<name>A0A431W5T6_9DEIO</name>
<dbReference type="EMBL" id="RXPE01000001">
    <property type="protein sequence ID" value="RTR30694.1"/>
    <property type="molecule type" value="Genomic_DNA"/>
</dbReference>
<gene>
    <name evidence="7" type="ORF">EJ104_00085</name>
</gene>
<keyword evidence="2 5" id="KW-0285">Flavoprotein</keyword>
<dbReference type="OrthoDB" id="9775805at2"/>
<protein>
    <submittedName>
        <fullName evidence="7">NADPH-dependent oxidoreductase</fullName>
    </submittedName>
</protein>
<accession>A0A431W5T6</accession>
<evidence type="ECO:0000313" key="8">
    <source>
        <dbReference type="Proteomes" id="UP000277766"/>
    </source>
</evidence>
<keyword evidence="3 5" id="KW-0288">FMN</keyword>
<dbReference type="GO" id="GO:0016491">
    <property type="term" value="F:oxidoreductase activity"/>
    <property type="evidence" value="ECO:0007669"/>
    <property type="project" value="UniProtKB-UniRule"/>
</dbReference>
<evidence type="ECO:0000256" key="5">
    <source>
        <dbReference type="PIRNR" id="PIRNR005426"/>
    </source>
</evidence>
<keyword evidence="4 5" id="KW-0560">Oxidoreductase</keyword>
<dbReference type="SUPFAM" id="SSF55469">
    <property type="entry name" value="FMN-dependent nitroreductase-like"/>
    <property type="match status" value="1"/>
</dbReference>
<reference evidence="7 8" key="1">
    <citation type="submission" date="2018-12" db="EMBL/GenBank/DDBJ databases">
        <title>Deinococcus radiophilus ATCC 27603 genome sequencing and assembly.</title>
        <authorList>
            <person name="Maclea K.S."/>
            <person name="Maynard C.R."/>
        </authorList>
    </citation>
    <scope>NUCLEOTIDE SEQUENCE [LARGE SCALE GENOMIC DNA]</scope>
    <source>
        <strain evidence="7 8">ATCC 27603</strain>
    </source>
</reference>
<keyword evidence="8" id="KW-1185">Reference proteome</keyword>
<dbReference type="AlphaFoldDB" id="A0A431W5T6"/>
<dbReference type="RefSeq" id="WP_126350722.1">
    <property type="nucleotide sequence ID" value="NZ_RXPE01000001.1"/>
</dbReference>
<evidence type="ECO:0000256" key="2">
    <source>
        <dbReference type="ARBA" id="ARBA00022630"/>
    </source>
</evidence>
<evidence type="ECO:0000313" key="7">
    <source>
        <dbReference type="EMBL" id="RTR30694.1"/>
    </source>
</evidence>
<dbReference type="PIRSF" id="PIRSF005426">
    <property type="entry name" value="Frp"/>
    <property type="match status" value="1"/>
</dbReference>
<dbReference type="Pfam" id="PF00881">
    <property type="entry name" value="Nitroreductase"/>
    <property type="match status" value="1"/>
</dbReference>
<comment type="caution">
    <text evidence="7">The sequence shown here is derived from an EMBL/GenBank/DDBJ whole genome shotgun (WGS) entry which is preliminary data.</text>
</comment>
<dbReference type="PANTHER" id="PTHR43425">
    <property type="entry name" value="OXYGEN-INSENSITIVE NADPH NITROREDUCTASE"/>
    <property type="match status" value="1"/>
</dbReference>
<sequence>MPETVPDTRALTPQQVRDFFGAHRTVRQYRTQDGQPIPLPEDHLDAVLYAAQRAPTHSTSQLYSIIQVQDPAQRAELAELAGNAHIATAGAAFVLCADLHRIGQILALDGTAVGDWADVANHFAVGDAVMAGQNLLTAAEMLGYQGCWIGGVLNNLPQIAEVLELPAGVLPFSALTIGLPDEQAPYRPRLHREVVVHTDRYRLPERAEMEANIEHMNPIAARGDRPGDWARLLRMYWGAGGAMEKRQPDLQAVKRRQGLG</sequence>
<evidence type="ECO:0000256" key="1">
    <source>
        <dbReference type="ARBA" id="ARBA00008366"/>
    </source>
</evidence>
<dbReference type="InterPro" id="IPR029479">
    <property type="entry name" value="Nitroreductase"/>
</dbReference>
<feature type="domain" description="Nitroreductase" evidence="6">
    <location>
        <begin position="23"/>
        <end position="178"/>
    </location>
</feature>
<dbReference type="Gene3D" id="3.40.109.10">
    <property type="entry name" value="NADH Oxidase"/>
    <property type="match status" value="1"/>
</dbReference>
<dbReference type="Proteomes" id="UP000277766">
    <property type="component" value="Unassembled WGS sequence"/>
</dbReference>
<evidence type="ECO:0000256" key="4">
    <source>
        <dbReference type="ARBA" id="ARBA00023002"/>
    </source>
</evidence>